<reference evidence="2" key="1">
    <citation type="submission" date="2017-05" db="EMBL/GenBank/DDBJ databases">
        <authorList>
            <person name="Rodrigo-Torres L."/>
            <person name="Arahal R. D."/>
            <person name="Lucena T."/>
        </authorList>
    </citation>
    <scope>NUCLEOTIDE SEQUENCE [LARGE SCALE GENOMIC DNA]</scope>
    <source>
        <strain evidence="2">CECT 8621</strain>
    </source>
</reference>
<keyword evidence="2" id="KW-1185">Reference proteome</keyword>
<evidence type="ECO:0000313" key="1">
    <source>
        <dbReference type="EMBL" id="SMX32923.1"/>
    </source>
</evidence>
<dbReference type="EMBL" id="FXYE01000001">
    <property type="protein sequence ID" value="SMX32923.1"/>
    <property type="molecule type" value="Genomic_DNA"/>
</dbReference>
<evidence type="ECO:0000313" key="2">
    <source>
        <dbReference type="Proteomes" id="UP000202922"/>
    </source>
</evidence>
<dbReference type="PROSITE" id="PS51257">
    <property type="entry name" value="PROKAR_LIPOPROTEIN"/>
    <property type="match status" value="1"/>
</dbReference>
<gene>
    <name evidence="1" type="ORF">COL8621_00920</name>
</gene>
<dbReference type="Proteomes" id="UP000202922">
    <property type="component" value="Unassembled WGS sequence"/>
</dbReference>
<evidence type="ECO:0008006" key="3">
    <source>
        <dbReference type="Google" id="ProtNLM"/>
    </source>
</evidence>
<organism evidence="1 2">
    <name type="scientific">Actibacterium lipolyticum</name>
    <dbReference type="NCBI Taxonomy" id="1524263"/>
    <lineage>
        <taxon>Bacteria</taxon>
        <taxon>Pseudomonadati</taxon>
        <taxon>Pseudomonadota</taxon>
        <taxon>Alphaproteobacteria</taxon>
        <taxon>Rhodobacterales</taxon>
        <taxon>Roseobacteraceae</taxon>
        <taxon>Actibacterium</taxon>
    </lineage>
</organism>
<protein>
    <recommendedName>
        <fullName evidence="3">Lipoprotein</fullName>
    </recommendedName>
</protein>
<accession>A0A238JR30</accession>
<dbReference type="AlphaFoldDB" id="A0A238JR30"/>
<dbReference type="OrthoDB" id="9967455at2"/>
<sequence>MRQLLLIAVLGLTACTPYSTVVYPPNVVLTTSVRPHVHAVSVLSDDRLLVRYVPGTVTEVQIVASLQSYCASLGKTAYRAPGATYQETVRSRRGQPKSVLAFTVECR</sequence>
<dbReference type="RefSeq" id="WP_093966104.1">
    <property type="nucleotide sequence ID" value="NZ_FXYE01000001.1"/>
</dbReference>
<name>A0A238JR30_9RHOB</name>
<proteinExistence type="predicted"/>